<protein>
    <recommendedName>
        <fullName evidence="4">HHO5-like N-terminal domain-containing protein</fullName>
    </recommendedName>
</protein>
<sequence length="228" mass="25849">MRKIHVFQRELPLSMHLLKDAIERLKKESLKWEERERVPVMEEFIPLKSESSYDEGRAKPSNISQQEAKKWMNSLHLWITPVQYEEDNNNQHSSFKSKNKEEESSESQSIFRNREGGAFSPFKKPSGVGVGVTIKEEKKAAAVVNPTVHGGGGGLTLSIPVEADVAEHTTTAAQDSIVKDAPDQGIMIKKTKLKEPHQDEQQRKQRRCWSPELHRVFIDALQQLGGAQ</sequence>
<gene>
    <name evidence="5" type="ORF">MIMGU_mgv1a025967mg</name>
</gene>
<evidence type="ECO:0000256" key="2">
    <source>
        <dbReference type="ARBA" id="ARBA00023125"/>
    </source>
</evidence>
<dbReference type="Pfam" id="PF26575">
    <property type="entry name" value="HHO5_N"/>
    <property type="match status" value="1"/>
</dbReference>
<dbReference type="GO" id="GO:0005634">
    <property type="term" value="C:nucleus"/>
    <property type="evidence" value="ECO:0007669"/>
    <property type="project" value="UniProtKB-SubCell"/>
</dbReference>
<dbReference type="GO" id="GO:0003700">
    <property type="term" value="F:DNA-binding transcription factor activity"/>
    <property type="evidence" value="ECO:0007669"/>
    <property type="project" value="InterPro"/>
</dbReference>
<dbReference type="PANTHER" id="PTHR31003:SF22">
    <property type="entry name" value="TRANSCRIPTION FACTOR HHO5"/>
    <property type="match status" value="1"/>
</dbReference>
<dbReference type="InterPro" id="IPR044787">
    <property type="entry name" value="HHO5-like"/>
</dbReference>
<evidence type="ECO:0000313" key="5">
    <source>
        <dbReference type="EMBL" id="EYU44366.1"/>
    </source>
</evidence>
<organism evidence="5 6">
    <name type="scientific">Erythranthe guttata</name>
    <name type="common">Yellow monkey flower</name>
    <name type="synonym">Mimulus guttatus</name>
    <dbReference type="NCBI Taxonomy" id="4155"/>
    <lineage>
        <taxon>Eukaryota</taxon>
        <taxon>Viridiplantae</taxon>
        <taxon>Streptophyta</taxon>
        <taxon>Embryophyta</taxon>
        <taxon>Tracheophyta</taxon>
        <taxon>Spermatophyta</taxon>
        <taxon>Magnoliopsida</taxon>
        <taxon>eudicotyledons</taxon>
        <taxon>Gunneridae</taxon>
        <taxon>Pentapetalae</taxon>
        <taxon>asterids</taxon>
        <taxon>lamiids</taxon>
        <taxon>Lamiales</taxon>
        <taxon>Phrymaceae</taxon>
        <taxon>Erythranthe</taxon>
    </lineage>
</organism>
<dbReference type="AlphaFoldDB" id="A0A022RWM5"/>
<dbReference type="InterPro" id="IPR058673">
    <property type="entry name" value="HHO5-like_N"/>
</dbReference>
<dbReference type="STRING" id="4155.A0A022RWM5"/>
<comment type="subcellular location">
    <subcellularLocation>
        <location evidence="1">Nucleus</location>
    </subcellularLocation>
</comment>
<dbReference type="PANTHER" id="PTHR31003">
    <property type="entry name" value="MYB FAMILY TRANSCRIPTION FACTOR"/>
    <property type="match status" value="1"/>
</dbReference>
<dbReference type="Proteomes" id="UP000030748">
    <property type="component" value="Unassembled WGS sequence"/>
</dbReference>
<proteinExistence type="predicted"/>
<feature type="domain" description="HHO5-like N-terminal" evidence="4">
    <location>
        <begin position="1"/>
        <end position="29"/>
    </location>
</feature>
<name>A0A022RWM5_ERYGU</name>
<reference evidence="5 6" key="1">
    <citation type="journal article" date="2013" name="Proc. Natl. Acad. Sci. U.S.A.">
        <title>Fine-scale variation in meiotic recombination in Mimulus inferred from population shotgun sequencing.</title>
        <authorList>
            <person name="Hellsten U."/>
            <person name="Wright K.M."/>
            <person name="Jenkins J."/>
            <person name="Shu S."/>
            <person name="Yuan Y."/>
            <person name="Wessler S.R."/>
            <person name="Schmutz J."/>
            <person name="Willis J.H."/>
            <person name="Rokhsar D.S."/>
        </authorList>
    </citation>
    <scope>NUCLEOTIDE SEQUENCE [LARGE SCALE GENOMIC DNA]</scope>
    <source>
        <strain evidence="6">cv. DUN x IM62</strain>
    </source>
</reference>
<accession>A0A022RWM5</accession>
<dbReference type="eggNOG" id="ENOG502SKX7">
    <property type="taxonomic scope" value="Eukaryota"/>
</dbReference>
<evidence type="ECO:0000259" key="4">
    <source>
        <dbReference type="Pfam" id="PF26575"/>
    </source>
</evidence>
<dbReference type="EMBL" id="KI630214">
    <property type="protein sequence ID" value="EYU44366.1"/>
    <property type="molecule type" value="Genomic_DNA"/>
</dbReference>
<evidence type="ECO:0000256" key="1">
    <source>
        <dbReference type="ARBA" id="ARBA00004123"/>
    </source>
</evidence>
<dbReference type="GO" id="GO:0003677">
    <property type="term" value="F:DNA binding"/>
    <property type="evidence" value="ECO:0007669"/>
    <property type="project" value="UniProtKB-KW"/>
</dbReference>
<feature type="region of interest" description="Disordered" evidence="3">
    <location>
        <begin position="88"/>
        <end position="118"/>
    </location>
</feature>
<dbReference type="Gene3D" id="1.10.10.60">
    <property type="entry name" value="Homeodomain-like"/>
    <property type="match status" value="1"/>
</dbReference>
<evidence type="ECO:0000256" key="3">
    <source>
        <dbReference type="SAM" id="MobiDB-lite"/>
    </source>
</evidence>
<keyword evidence="6" id="KW-1185">Reference proteome</keyword>
<keyword evidence="2" id="KW-0238">DNA-binding</keyword>
<feature type="non-terminal residue" evidence="5">
    <location>
        <position position="228"/>
    </location>
</feature>
<evidence type="ECO:0000313" key="6">
    <source>
        <dbReference type="Proteomes" id="UP000030748"/>
    </source>
</evidence>